<evidence type="ECO:0000313" key="9">
    <source>
        <dbReference type="Proteomes" id="UP000075816"/>
    </source>
</evidence>
<evidence type="ECO:0000259" key="6">
    <source>
        <dbReference type="PROSITE" id="PS51898"/>
    </source>
</evidence>
<sequence length="347" mass="41044">MPVYKDDKTGKWKALFYYSNYQGERKKKQKRGFNTKKEAQEWEREFLLKNQFSIEMNFRSLYELYLQDIKSRIKETTLRTKQNIIQNNILPFFGKMKVQDIQAIHIRTWQTELLKKELTGVYFKSIFNQLTAIFNYAVKFHNLSKNPCHKAGNFQKKDRKEMKTLSLEQFEKMIQYVEPKECRCFYTIAFWTGMRKGEILALTYQDVDAINKTISITKNLQRVKKTNIVQTPKTPKSTRKIKVNDIVLNCVKEMWDSNFEPEKTDRIFLRSLHSFKAPLDKACIKAGVPKIRIHDLRHSHATYLLSLGVNIVLISQRLGHEKLQTTLNTYCHVSEILEKQLENALNI</sequence>
<dbReference type="PANTHER" id="PTHR30349">
    <property type="entry name" value="PHAGE INTEGRASE-RELATED"/>
    <property type="match status" value="1"/>
</dbReference>
<dbReference type="InterPro" id="IPR010998">
    <property type="entry name" value="Integrase_recombinase_N"/>
</dbReference>
<dbReference type="PANTHER" id="PTHR30349:SF64">
    <property type="entry name" value="PROPHAGE INTEGRASE INTD-RELATED"/>
    <property type="match status" value="1"/>
</dbReference>
<evidence type="ECO:0000256" key="5">
    <source>
        <dbReference type="PROSITE-ProRule" id="PRU01248"/>
    </source>
</evidence>
<evidence type="ECO:0000313" key="8">
    <source>
        <dbReference type="EMBL" id="KYL04015.1"/>
    </source>
</evidence>
<keyword evidence="4" id="KW-0233">DNA recombination</keyword>
<dbReference type="PROSITE" id="PS51898">
    <property type="entry name" value="TYR_RECOMBINASE"/>
    <property type="match status" value="1"/>
</dbReference>
<comment type="similarity">
    <text evidence="1">Belongs to the 'phage' integrase family.</text>
</comment>
<dbReference type="RefSeq" id="WP_062624053.1">
    <property type="nucleotide sequence ID" value="NZ_CAXOUE010000005.1"/>
</dbReference>
<dbReference type="GO" id="GO:0015074">
    <property type="term" value="P:DNA integration"/>
    <property type="evidence" value="ECO:0007669"/>
    <property type="project" value="UniProtKB-KW"/>
</dbReference>
<dbReference type="Pfam" id="PF14659">
    <property type="entry name" value="Phage_int_SAM_3"/>
    <property type="match status" value="1"/>
</dbReference>
<evidence type="ECO:0000259" key="7">
    <source>
        <dbReference type="PROSITE" id="PS51900"/>
    </source>
</evidence>
<accession>A0A162IRB7</accession>
<dbReference type="SUPFAM" id="SSF56349">
    <property type="entry name" value="DNA breaking-rejoining enzymes"/>
    <property type="match status" value="1"/>
</dbReference>
<dbReference type="Gene3D" id="1.10.443.10">
    <property type="entry name" value="Intergrase catalytic core"/>
    <property type="match status" value="1"/>
</dbReference>
<proteinExistence type="inferred from homology"/>
<dbReference type="InterPro" id="IPR028259">
    <property type="entry name" value="AP2-like_int_N"/>
</dbReference>
<evidence type="ECO:0000256" key="4">
    <source>
        <dbReference type="ARBA" id="ARBA00023172"/>
    </source>
</evidence>
<protein>
    <submittedName>
        <fullName evidence="8">Integrase</fullName>
    </submittedName>
</protein>
<dbReference type="InterPro" id="IPR004107">
    <property type="entry name" value="Integrase_SAM-like_N"/>
</dbReference>
<dbReference type="InterPro" id="IPR013762">
    <property type="entry name" value="Integrase-like_cat_sf"/>
</dbReference>
<dbReference type="EMBL" id="LVEA01000034">
    <property type="protein sequence ID" value="KYL04015.1"/>
    <property type="molecule type" value="Genomic_DNA"/>
</dbReference>
<dbReference type="InterPro" id="IPR011010">
    <property type="entry name" value="DNA_brk_join_enz"/>
</dbReference>
<keyword evidence="3 5" id="KW-0238">DNA-binding</keyword>
<dbReference type="Proteomes" id="UP000075816">
    <property type="component" value="Unassembled WGS sequence"/>
</dbReference>
<organism evidence="8 9">
    <name type="scientific">Fusobacterium necrophorum subsp. funduliforme</name>
    <dbReference type="NCBI Taxonomy" id="143387"/>
    <lineage>
        <taxon>Bacteria</taxon>
        <taxon>Fusobacteriati</taxon>
        <taxon>Fusobacteriota</taxon>
        <taxon>Fusobacteriia</taxon>
        <taxon>Fusobacteriales</taxon>
        <taxon>Fusobacteriaceae</taxon>
        <taxon>Fusobacterium</taxon>
    </lineage>
</organism>
<name>A0A162IRB7_9FUSO</name>
<keyword evidence="2" id="KW-0229">DNA integration</keyword>
<gene>
    <name evidence="8" type="ORF">A2J07_10755</name>
</gene>
<evidence type="ECO:0000256" key="2">
    <source>
        <dbReference type="ARBA" id="ARBA00022908"/>
    </source>
</evidence>
<reference evidence="8 9" key="1">
    <citation type="submission" date="2016-03" db="EMBL/GenBank/DDBJ databases">
        <title>Comparative genomics of human isolates of Fusobacterium necrophorum.</title>
        <authorList>
            <person name="Jensen A."/>
            <person name="Bank S."/>
            <person name="Andersen P.S."/>
            <person name="Kristensen L.H."/>
            <person name="Prag J."/>
        </authorList>
    </citation>
    <scope>NUCLEOTIDE SEQUENCE [LARGE SCALE GENOMIC DNA]</scope>
    <source>
        <strain evidence="8 9">LS_1264</strain>
    </source>
</reference>
<dbReference type="GO" id="GO:0006310">
    <property type="term" value="P:DNA recombination"/>
    <property type="evidence" value="ECO:0007669"/>
    <property type="project" value="UniProtKB-KW"/>
</dbReference>
<feature type="domain" description="Tyr recombinase" evidence="6">
    <location>
        <begin position="160"/>
        <end position="346"/>
    </location>
</feature>
<dbReference type="PROSITE" id="PS51900">
    <property type="entry name" value="CB"/>
    <property type="match status" value="1"/>
</dbReference>
<dbReference type="InterPro" id="IPR002104">
    <property type="entry name" value="Integrase_catalytic"/>
</dbReference>
<evidence type="ECO:0000256" key="1">
    <source>
        <dbReference type="ARBA" id="ARBA00008857"/>
    </source>
</evidence>
<dbReference type="InterPro" id="IPR050090">
    <property type="entry name" value="Tyrosine_recombinase_XerCD"/>
</dbReference>
<dbReference type="InterPro" id="IPR044068">
    <property type="entry name" value="CB"/>
</dbReference>
<dbReference type="Pfam" id="PF14657">
    <property type="entry name" value="Arm-DNA-bind_4"/>
    <property type="match status" value="1"/>
</dbReference>
<dbReference type="Pfam" id="PF00589">
    <property type="entry name" value="Phage_integrase"/>
    <property type="match status" value="1"/>
</dbReference>
<comment type="caution">
    <text evidence="8">The sequence shown here is derived from an EMBL/GenBank/DDBJ whole genome shotgun (WGS) entry which is preliminary data.</text>
</comment>
<dbReference type="Gene3D" id="1.10.150.130">
    <property type="match status" value="1"/>
</dbReference>
<dbReference type="CDD" id="cd01189">
    <property type="entry name" value="INT_ICEBs1_C_like"/>
    <property type="match status" value="1"/>
</dbReference>
<feature type="domain" description="Core-binding (CB)" evidence="7">
    <location>
        <begin position="56"/>
        <end position="138"/>
    </location>
</feature>
<dbReference type="AlphaFoldDB" id="A0A162IRB7"/>
<evidence type="ECO:0000256" key="3">
    <source>
        <dbReference type="ARBA" id="ARBA00023125"/>
    </source>
</evidence>
<dbReference type="GO" id="GO:0003677">
    <property type="term" value="F:DNA binding"/>
    <property type="evidence" value="ECO:0007669"/>
    <property type="project" value="UniProtKB-UniRule"/>
</dbReference>